<organism evidence="2 3">
    <name type="scientific">Arthrobacter subterraneus</name>
    <dbReference type="NCBI Taxonomy" id="335973"/>
    <lineage>
        <taxon>Bacteria</taxon>
        <taxon>Bacillati</taxon>
        <taxon>Actinomycetota</taxon>
        <taxon>Actinomycetes</taxon>
        <taxon>Micrococcales</taxon>
        <taxon>Micrococcaceae</taxon>
        <taxon>Arthrobacter</taxon>
    </lineage>
</organism>
<feature type="transmembrane region" description="Helical" evidence="1">
    <location>
        <begin position="64"/>
        <end position="84"/>
    </location>
</feature>
<dbReference type="AlphaFoldDB" id="A0A1G8FYI3"/>
<dbReference type="RefSeq" id="WP_026545927.1">
    <property type="nucleotide sequence ID" value="NZ_FNDT01000003.1"/>
</dbReference>
<dbReference type="EMBL" id="FNDT01000003">
    <property type="protein sequence ID" value="SDH87224.1"/>
    <property type="molecule type" value="Genomic_DNA"/>
</dbReference>
<accession>A0A1G8FYI3</accession>
<feature type="transmembrane region" description="Helical" evidence="1">
    <location>
        <begin position="26"/>
        <end position="57"/>
    </location>
</feature>
<keyword evidence="3" id="KW-1185">Reference proteome</keyword>
<keyword evidence="1" id="KW-1133">Transmembrane helix</keyword>
<proteinExistence type="predicted"/>
<keyword evidence="1" id="KW-0472">Membrane</keyword>
<evidence type="ECO:0000313" key="3">
    <source>
        <dbReference type="Proteomes" id="UP000199258"/>
    </source>
</evidence>
<sequence length="123" mass="14131">MSDVFWDAQDSDDEVEESELRYKRPWWVTVGAIVNLLLLFAVVPAGFLALIPFFFLIYVYFAQILVWISPVLILLNIAVFWWSFRRKQAATTALAALGLAFVAVSFVVLMLWQSQIIILGIRF</sequence>
<dbReference type="STRING" id="335973.SAMN04488693_103253"/>
<reference evidence="2 3" key="1">
    <citation type="submission" date="2016-10" db="EMBL/GenBank/DDBJ databases">
        <authorList>
            <person name="de Groot N.N."/>
        </authorList>
    </citation>
    <scope>NUCLEOTIDE SEQUENCE [LARGE SCALE GENOMIC DNA]</scope>
    <source>
        <strain evidence="2 3">NP_1H</strain>
    </source>
</reference>
<name>A0A1G8FYI3_9MICC</name>
<gene>
    <name evidence="2" type="ORF">SAMN04488693_103253</name>
</gene>
<protein>
    <submittedName>
        <fullName evidence="2">Uncharacterized protein</fullName>
    </submittedName>
</protein>
<feature type="transmembrane region" description="Helical" evidence="1">
    <location>
        <begin position="90"/>
        <end position="112"/>
    </location>
</feature>
<evidence type="ECO:0000313" key="2">
    <source>
        <dbReference type="EMBL" id="SDH87224.1"/>
    </source>
</evidence>
<dbReference type="Proteomes" id="UP000199258">
    <property type="component" value="Unassembled WGS sequence"/>
</dbReference>
<keyword evidence="1" id="KW-0812">Transmembrane</keyword>
<dbReference type="OrthoDB" id="4946082at2"/>
<evidence type="ECO:0000256" key="1">
    <source>
        <dbReference type="SAM" id="Phobius"/>
    </source>
</evidence>